<dbReference type="GO" id="GO:0050278">
    <property type="term" value="F:sedoheptulose-bisphosphatase activity"/>
    <property type="evidence" value="ECO:0007669"/>
    <property type="project" value="TreeGrafter"/>
</dbReference>
<feature type="active site" description="Proton donor/acceptor" evidence="1">
    <location>
        <position position="101"/>
    </location>
</feature>
<accession>A0A6A6X0G3</accession>
<name>A0A6A6X0G3_9PLEO</name>
<dbReference type="AlphaFoldDB" id="A0A6A6X0G3"/>
<keyword evidence="4" id="KW-1185">Reference proteome</keyword>
<protein>
    <submittedName>
        <fullName evidence="3">Putative phosphoglycerate mutase</fullName>
    </submittedName>
</protein>
<dbReference type="SUPFAM" id="SSF53254">
    <property type="entry name" value="Phosphoglycerate mutase-like"/>
    <property type="match status" value="1"/>
</dbReference>
<feature type="active site" description="Tele-phosphohistidine intermediate" evidence="1">
    <location>
        <position position="16"/>
    </location>
</feature>
<dbReference type="Pfam" id="PF00300">
    <property type="entry name" value="His_Phos_1"/>
    <property type="match status" value="1"/>
</dbReference>
<evidence type="ECO:0000313" key="3">
    <source>
        <dbReference type="EMBL" id="KAF2789397.1"/>
    </source>
</evidence>
<organism evidence="3 4">
    <name type="scientific">Melanomma pulvis-pyrius CBS 109.77</name>
    <dbReference type="NCBI Taxonomy" id="1314802"/>
    <lineage>
        <taxon>Eukaryota</taxon>
        <taxon>Fungi</taxon>
        <taxon>Dikarya</taxon>
        <taxon>Ascomycota</taxon>
        <taxon>Pezizomycotina</taxon>
        <taxon>Dothideomycetes</taxon>
        <taxon>Pleosporomycetidae</taxon>
        <taxon>Pleosporales</taxon>
        <taxon>Melanommataceae</taxon>
        <taxon>Melanomma</taxon>
    </lineage>
</organism>
<feature type="binding site" evidence="2">
    <location>
        <begin position="101"/>
        <end position="104"/>
    </location>
    <ligand>
        <name>substrate</name>
    </ligand>
</feature>
<evidence type="ECO:0000313" key="4">
    <source>
        <dbReference type="Proteomes" id="UP000799757"/>
    </source>
</evidence>
<dbReference type="OrthoDB" id="4818801at2759"/>
<dbReference type="PANTHER" id="PTHR48100">
    <property type="entry name" value="BROAD-SPECIFICITY PHOSPHATASE YOR283W-RELATED"/>
    <property type="match status" value="1"/>
</dbReference>
<dbReference type="InterPro" id="IPR050275">
    <property type="entry name" value="PGM_Phosphatase"/>
</dbReference>
<dbReference type="Proteomes" id="UP000799757">
    <property type="component" value="Unassembled WGS sequence"/>
</dbReference>
<gene>
    <name evidence="3" type="ORF">K505DRAFT_365639</name>
</gene>
<reference evidence="3" key="1">
    <citation type="journal article" date="2020" name="Stud. Mycol.">
        <title>101 Dothideomycetes genomes: a test case for predicting lifestyles and emergence of pathogens.</title>
        <authorList>
            <person name="Haridas S."/>
            <person name="Albert R."/>
            <person name="Binder M."/>
            <person name="Bloem J."/>
            <person name="Labutti K."/>
            <person name="Salamov A."/>
            <person name="Andreopoulos B."/>
            <person name="Baker S."/>
            <person name="Barry K."/>
            <person name="Bills G."/>
            <person name="Bluhm B."/>
            <person name="Cannon C."/>
            <person name="Castanera R."/>
            <person name="Culley D."/>
            <person name="Daum C."/>
            <person name="Ezra D."/>
            <person name="Gonzalez J."/>
            <person name="Henrissat B."/>
            <person name="Kuo A."/>
            <person name="Liang C."/>
            <person name="Lipzen A."/>
            <person name="Lutzoni F."/>
            <person name="Magnuson J."/>
            <person name="Mondo S."/>
            <person name="Nolan M."/>
            <person name="Ohm R."/>
            <person name="Pangilinan J."/>
            <person name="Park H.-J."/>
            <person name="Ramirez L."/>
            <person name="Alfaro M."/>
            <person name="Sun H."/>
            <person name="Tritt A."/>
            <person name="Yoshinaga Y."/>
            <person name="Zwiers L.-H."/>
            <person name="Turgeon B."/>
            <person name="Goodwin S."/>
            <person name="Spatafora J."/>
            <person name="Crous P."/>
            <person name="Grigoriev I."/>
        </authorList>
    </citation>
    <scope>NUCLEOTIDE SEQUENCE</scope>
    <source>
        <strain evidence="3">CBS 109.77</strain>
    </source>
</reference>
<evidence type="ECO:0000256" key="1">
    <source>
        <dbReference type="PIRSR" id="PIRSR613078-1"/>
    </source>
</evidence>
<evidence type="ECO:0000256" key="2">
    <source>
        <dbReference type="PIRSR" id="PIRSR613078-2"/>
    </source>
</evidence>
<dbReference type="CDD" id="cd07067">
    <property type="entry name" value="HP_PGM_like"/>
    <property type="match status" value="1"/>
</dbReference>
<feature type="binding site" evidence="2">
    <location>
        <position position="72"/>
    </location>
    <ligand>
        <name>substrate</name>
    </ligand>
</feature>
<dbReference type="GO" id="GO:0046390">
    <property type="term" value="P:ribose phosphate biosynthetic process"/>
    <property type="evidence" value="ECO:0007669"/>
    <property type="project" value="TreeGrafter"/>
</dbReference>
<dbReference type="PANTHER" id="PTHR48100:SF15">
    <property type="entry name" value="SEDOHEPTULOSE 1,7-BISPHOSPHATASE"/>
    <property type="match status" value="1"/>
</dbReference>
<dbReference type="InterPro" id="IPR029033">
    <property type="entry name" value="His_PPase_superfam"/>
</dbReference>
<dbReference type="InterPro" id="IPR013078">
    <property type="entry name" value="His_Pase_superF_clade-1"/>
</dbReference>
<dbReference type="SMART" id="SM00855">
    <property type="entry name" value="PGAM"/>
    <property type="match status" value="1"/>
</dbReference>
<dbReference type="Gene3D" id="3.40.50.1240">
    <property type="entry name" value="Phosphoglycerate mutase-like"/>
    <property type="match status" value="1"/>
</dbReference>
<dbReference type="EMBL" id="MU002140">
    <property type="protein sequence ID" value="KAF2789397.1"/>
    <property type="molecule type" value="Genomic_DNA"/>
</dbReference>
<proteinExistence type="predicted"/>
<sequence length="232" mass="25493">MSDQDALTPRVIIFRHGETEWAKSGRFTSSTDIGLTPAGVAQVSSASAKFVGAGKLVDPCRLALVFVSPRVRAVDTFALLLPPASSGVGADKVVYTEEITEWNYGHYEGLKDQEIRLLRKNGGLDKESEWNIWSDGCEGGESKQQVTERLDRLILHIKETQKPYMRGEKPVDVLLVAHGLILRCFVKRWLGLSIDNPLPMILAPGAIAVLSYKNNDVDKPAFHVGLAPPSEE</sequence>